<sequence>MEKHIYLCRHGQTEWNRDKRLQGQLDSPLTEQGRAQAAQLAEKAKDWALELVVSSHLGRAKDTAGICANTLGTEHKIYEGFCERNFGEWQGQHTANLAAYQAFKAHRYTRPDLMPENGGESANMVVARFTKEFEKLVSSESAESLMIVSHGDAMACIAHSFGEGRTIDNCGGMLLGWKNGKLHWQRWID</sequence>
<dbReference type="EMBL" id="MDHN01000021">
    <property type="protein sequence ID" value="OFC70960.1"/>
    <property type="molecule type" value="Genomic_DNA"/>
</dbReference>
<dbReference type="InterPro" id="IPR001345">
    <property type="entry name" value="PG/BPGM_mutase_AS"/>
</dbReference>
<evidence type="ECO:0000313" key="6">
    <source>
        <dbReference type="Proteomes" id="UP000175691"/>
    </source>
</evidence>
<comment type="caution">
    <text evidence="5">The sequence shown here is derived from an EMBL/GenBank/DDBJ whole genome shotgun (WGS) entry which is preliminary data.</text>
</comment>
<dbReference type="Proteomes" id="UP000175691">
    <property type="component" value="Unassembled WGS sequence"/>
</dbReference>
<evidence type="ECO:0000256" key="1">
    <source>
        <dbReference type="ARBA" id="ARBA00023152"/>
    </source>
</evidence>
<dbReference type="GO" id="GO:0005737">
    <property type="term" value="C:cytoplasm"/>
    <property type="evidence" value="ECO:0007669"/>
    <property type="project" value="TreeGrafter"/>
</dbReference>
<dbReference type="Pfam" id="PF00300">
    <property type="entry name" value="His_Phos_1"/>
    <property type="match status" value="1"/>
</dbReference>
<dbReference type="InterPro" id="IPR013078">
    <property type="entry name" value="His_Pase_superF_clade-1"/>
</dbReference>
<dbReference type="GO" id="GO:0016791">
    <property type="term" value="F:phosphatase activity"/>
    <property type="evidence" value="ECO:0007669"/>
    <property type="project" value="TreeGrafter"/>
</dbReference>
<dbReference type="PANTHER" id="PTHR48100">
    <property type="entry name" value="BROAD-SPECIFICITY PHOSPHATASE YOR283W-RELATED"/>
    <property type="match status" value="1"/>
</dbReference>
<dbReference type="STRING" id="1656094.BFC18_11015"/>
<evidence type="ECO:0000256" key="2">
    <source>
        <dbReference type="ARBA" id="ARBA00023235"/>
    </source>
</evidence>
<dbReference type="Gene3D" id="3.40.50.1240">
    <property type="entry name" value="Phosphoglycerate mutase-like"/>
    <property type="match status" value="1"/>
</dbReference>
<evidence type="ECO:0000256" key="3">
    <source>
        <dbReference type="PIRSR" id="PIRSR613078-1"/>
    </source>
</evidence>
<gene>
    <name evidence="5" type="ORF">BFC18_11015</name>
</gene>
<dbReference type="PANTHER" id="PTHR48100:SF1">
    <property type="entry name" value="HISTIDINE PHOSPHATASE FAMILY PROTEIN-RELATED"/>
    <property type="match status" value="1"/>
</dbReference>
<evidence type="ECO:0000313" key="5">
    <source>
        <dbReference type="EMBL" id="OFC70960.1"/>
    </source>
</evidence>
<feature type="binding site" evidence="4">
    <location>
        <position position="59"/>
    </location>
    <ligand>
        <name>substrate</name>
    </ligand>
</feature>
<dbReference type="AlphaFoldDB" id="A0A1E7ZBT8"/>
<feature type="binding site" evidence="4">
    <location>
        <begin position="9"/>
        <end position="16"/>
    </location>
    <ligand>
        <name>substrate</name>
    </ligand>
</feature>
<reference evidence="5 6" key="1">
    <citation type="submission" date="2016-08" db="EMBL/GenBank/DDBJ databases">
        <authorList>
            <person name="Seilhamer J.J."/>
        </authorList>
    </citation>
    <scope>NUCLEOTIDE SEQUENCE [LARGE SCALE GENOMIC DNA]</scope>
    <source>
        <strain evidence="5 6">KCTC 42603</strain>
    </source>
</reference>
<dbReference type="CDD" id="cd07067">
    <property type="entry name" value="HP_PGM_like"/>
    <property type="match status" value="1"/>
</dbReference>
<feature type="active site" description="Tele-phosphohistidine intermediate" evidence="3">
    <location>
        <position position="10"/>
    </location>
</feature>
<name>A0A1E7ZBT8_9ALTE</name>
<dbReference type="InterPro" id="IPR029033">
    <property type="entry name" value="His_PPase_superfam"/>
</dbReference>
<dbReference type="PROSITE" id="PS00175">
    <property type="entry name" value="PG_MUTASE"/>
    <property type="match status" value="1"/>
</dbReference>
<keyword evidence="6" id="KW-1185">Reference proteome</keyword>
<evidence type="ECO:0008006" key="7">
    <source>
        <dbReference type="Google" id="ProtNLM"/>
    </source>
</evidence>
<dbReference type="RefSeq" id="WP_070125353.1">
    <property type="nucleotide sequence ID" value="NZ_MDHN01000021.1"/>
</dbReference>
<keyword evidence="1" id="KW-0324">Glycolysis</keyword>
<protein>
    <recommendedName>
        <fullName evidence="7">Phosphoglycerate mutase</fullName>
    </recommendedName>
</protein>
<dbReference type="InterPro" id="IPR050275">
    <property type="entry name" value="PGM_Phosphatase"/>
</dbReference>
<accession>A0A1E7ZBT8</accession>
<feature type="active site" description="Proton donor/acceptor" evidence="3">
    <location>
        <position position="83"/>
    </location>
</feature>
<keyword evidence="2" id="KW-0413">Isomerase</keyword>
<proteinExistence type="predicted"/>
<organism evidence="5 6">
    <name type="scientific">Alteromonas confluentis</name>
    <dbReference type="NCBI Taxonomy" id="1656094"/>
    <lineage>
        <taxon>Bacteria</taxon>
        <taxon>Pseudomonadati</taxon>
        <taxon>Pseudomonadota</taxon>
        <taxon>Gammaproteobacteria</taxon>
        <taxon>Alteromonadales</taxon>
        <taxon>Alteromonadaceae</taxon>
        <taxon>Alteromonas/Salinimonas group</taxon>
        <taxon>Alteromonas</taxon>
    </lineage>
</organism>
<dbReference type="SMART" id="SM00855">
    <property type="entry name" value="PGAM"/>
    <property type="match status" value="1"/>
</dbReference>
<dbReference type="SUPFAM" id="SSF53254">
    <property type="entry name" value="Phosphoglycerate mutase-like"/>
    <property type="match status" value="1"/>
</dbReference>
<evidence type="ECO:0000256" key="4">
    <source>
        <dbReference type="PIRSR" id="PIRSR613078-2"/>
    </source>
</evidence>